<dbReference type="PANTHER" id="PTHR45528">
    <property type="entry name" value="SENSOR HISTIDINE KINASE CPXA"/>
    <property type="match status" value="1"/>
</dbReference>
<dbReference type="Pfam" id="PF00512">
    <property type="entry name" value="HisKA"/>
    <property type="match status" value="1"/>
</dbReference>
<dbReference type="PANTHER" id="PTHR45528:SF1">
    <property type="entry name" value="SENSOR HISTIDINE KINASE CPXA"/>
    <property type="match status" value="1"/>
</dbReference>
<comment type="subcellular location">
    <subcellularLocation>
        <location evidence="2">Cell membrane</location>
        <topology evidence="2">Multi-pass membrane protein</topology>
    </subcellularLocation>
</comment>
<dbReference type="Gene3D" id="1.10.287.130">
    <property type="match status" value="1"/>
</dbReference>
<evidence type="ECO:0000256" key="3">
    <source>
        <dbReference type="ARBA" id="ARBA00012438"/>
    </source>
</evidence>
<dbReference type="InterPro" id="IPR003661">
    <property type="entry name" value="HisK_dim/P_dom"/>
</dbReference>
<feature type="transmembrane region" description="Helical" evidence="15">
    <location>
        <begin position="172"/>
        <end position="193"/>
    </location>
</feature>
<keyword evidence="9" id="KW-0418">Kinase</keyword>
<keyword evidence="11 15" id="KW-1133">Transmembrane helix</keyword>
<protein>
    <recommendedName>
        <fullName evidence="3">histidine kinase</fullName>
        <ecNumber evidence="3">2.7.13.3</ecNumber>
    </recommendedName>
</protein>
<evidence type="ECO:0000256" key="9">
    <source>
        <dbReference type="ARBA" id="ARBA00022777"/>
    </source>
</evidence>
<dbReference type="InterPro" id="IPR036097">
    <property type="entry name" value="HisK_dim/P_sf"/>
</dbReference>
<keyword evidence="4" id="KW-1003">Cell membrane</keyword>
<feature type="domain" description="HAMP" evidence="17">
    <location>
        <begin position="191"/>
        <end position="246"/>
    </location>
</feature>
<dbReference type="FunFam" id="3.30.565.10:FF:000011">
    <property type="entry name" value="Sensor histidine kinase CpxA"/>
    <property type="match status" value="1"/>
</dbReference>
<evidence type="ECO:0000259" key="16">
    <source>
        <dbReference type="PROSITE" id="PS50109"/>
    </source>
</evidence>
<keyword evidence="12" id="KW-0902">Two-component regulatory system</keyword>
<evidence type="ECO:0000256" key="15">
    <source>
        <dbReference type="SAM" id="Phobius"/>
    </source>
</evidence>
<dbReference type="EMBL" id="CP041036">
    <property type="protein sequence ID" value="QDE29741.1"/>
    <property type="molecule type" value="Genomic_DNA"/>
</dbReference>
<dbReference type="InterPro" id="IPR003660">
    <property type="entry name" value="HAMP_dom"/>
</dbReference>
<evidence type="ECO:0000256" key="4">
    <source>
        <dbReference type="ARBA" id="ARBA00022475"/>
    </source>
</evidence>
<accession>A0A4Y5YAE5</accession>
<evidence type="ECO:0000256" key="1">
    <source>
        <dbReference type="ARBA" id="ARBA00000085"/>
    </source>
</evidence>
<dbReference type="SMART" id="SM00304">
    <property type="entry name" value="HAMP"/>
    <property type="match status" value="1"/>
</dbReference>
<dbReference type="CDD" id="cd00082">
    <property type="entry name" value="HisKA"/>
    <property type="match status" value="1"/>
</dbReference>
<dbReference type="InterPro" id="IPR050398">
    <property type="entry name" value="HssS/ArlS-like"/>
</dbReference>
<evidence type="ECO:0000256" key="12">
    <source>
        <dbReference type="ARBA" id="ARBA00023012"/>
    </source>
</evidence>
<dbReference type="RefSeq" id="WP_140233083.1">
    <property type="nucleotide sequence ID" value="NZ_CP041036.1"/>
</dbReference>
<organism evidence="18 19">
    <name type="scientific">Shewanella polaris</name>
    <dbReference type="NCBI Taxonomy" id="2588449"/>
    <lineage>
        <taxon>Bacteria</taxon>
        <taxon>Pseudomonadati</taxon>
        <taxon>Pseudomonadota</taxon>
        <taxon>Gammaproteobacteria</taxon>
        <taxon>Alteromonadales</taxon>
        <taxon>Shewanellaceae</taxon>
        <taxon>Shewanella</taxon>
    </lineage>
</organism>
<dbReference type="Gene3D" id="6.10.340.10">
    <property type="match status" value="1"/>
</dbReference>
<dbReference type="CDD" id="cd06225">
    <property type="entry name" value="HAMP"/>
    <property type="match status" value="1"/>
</dbReference>
<dbReference type="SUPFAM" id="SSF47384">
    <property type="entry name" value="Homodimeric domain of signal transducing histidine kinase"/>
    <property type="match status" value="1"/>
</dbReference>
<keyword evidence="8" id="KW-0547">Nucleotide-binding</keyword>
<keyword evidence="19" id="KW-1185">Reference proteome</keyword>
<dbReference type="KEGG" id="spol:FH971_01415"/>
<dbReference type="GO" id="GO:0005886">
    <property type="term" value="C:plasma membrane"/>
    <property type="evidence" value="ECO:0007669"/>
    <property type="project" value="UniProtKB-SubCell"/>
</dbReference>
<keyword evidence="10" id="KW-0067">ATP-binding</keyword>
<evidence type="ECO:0000256" key="8">
    <source>
        <dbReference type="ARBA" id="ARBA00022741"/>
    </source>
</evidence>
<evidence type="ECO:0000256" key="7">
    <source>
        <dbReference type="ARBA" id="ARBA00022692"/>
    </source>
</evidence>
<dbReference type="InterPro" id="IPR003594">
    <property type="entry name" value="HATPase_dom"/>
</dbReference>
<evidence type="ECO:0000259" key="17">
    <source>
        <dbReference type="PROSITE" id="PS50885"/>
    </source>
</evidence>
<feature type="domain" description="Histidine kinase" evidence="16">
    <location>
        <begin position="254"/>
        <end position="467"/>
    </location>
</feature>
<dbReference type="PROSITE" id="PS50109">
    <property type="entry name" value="HIS_KIN"/>
    <property type="match status" value="1"/>
</dbReference>
<evidence type="ECO:0000256" key="14">
    <source>
        <dbReference type="SAM" id="MobiDB-lite"/>
    </source>
</evidence>
<evidence type="ECO:0000256" key="10">
    <source>
        <dbReference type="ARBA" id="ARBA00022840"/>
    </source>
</evidence>
<dbReference type="InterPro" id="IPR005467">
    <property type="entry name" value="His_kinase_dom"/>
</dbReference>
<dbReference type="Pfam" id="PF02518">
    <property type="entry name" value="HATPase_c"/>
    <property type="match status" value="1"/>
</dbReference>
<dbReference type="Pfam" id="PF00672">
    <property type="entry name" value="HAMP"/>
    <property type="match status" value="1"/>
</dbReference>
<dbReference type="InterPro" id="IPR004358">
    <property type="entry name" value="Sig_transdc_His_kin-like_C"/>
</dbReference>
<feature type="transmembrane region" description="Helical" evidence="15">
    <location>
        <begin position="12"/>
        <end position="35"/>
    </location>
</feature>
<dbReference type="GO" id="GO:0000155">
    <property type="term" value="F:phosphorelay sensor kinase activity"/>
    <property type="evidence" value="ECO:0007669"/>
    <property type="project" value="InterPro"/>
</dbReference>
<reference evidence="18 19" key="1">
    <citation type="submission" date="2019-06" db="EMBL/GenBank/DDBJ databases">
        <title>The genome of Shewanella sp. SM1901.</title>
        <authorList>
            <person name="Cha Q."/>
        </authorList>
    </citation>
    <scope>NUCLEOTIDE SEQUENCE [LARGE SCALE GENOMIC DNA]</scope>
    <source>
        <strain evidence="18 19">SM1901</strain>
    </source>
</reference>
<dbReference type="PRINTS" id="PR00344">
    <property type="entry name" value="BCTRLSENSOR"/>
</dbReference>
<dbReference type="SUPFAM" id="SSF55874">
    <property type="entry name" value="ATPase domain of HSP90 chaperone/DNA topoisomerase II/histidine kinase"/>
    <property type="match status" value="1"/>
</dbReference>
<dbReference type="SMART" id="SM00388">
    <property type="entry name" value="HisKA"/>
    <property type="match status" value="1"/>
</dbReference>
<gene>
    <name evidence="18" type="ORF">FH971_01415</name>
</gene>
<evidence type="ECO:0000256" key="6">
    <source>
        <dbReference type="ARBA" id="ARBA00022679"/>
    </source>
</evidence>
<dbReference type="EC" id="2.7.13.3" evidence="3"/>
<dbReference type="Gene3D" id="3.30.565.10">
    <property type="entry name" value="Histidine kinase-like ATPase, C-terminal domain"/>
    <property type="match status" value="1"/>
</dbReference>
<keyword evidence="13 15" id="KW-0472">Membrane</keyword>
<dbReference type="GO" id="GO:0005524">
    <property type="term" value="F:ATP binding"/>
    <property type="evidence" value="ECO:0007669"/>
    <property type="project" value="UniProtKB-KW"/>
</dbReference>
<keyword evidence="5" id="KW-0597">Phosphoprotein</keyword>
<dbReference type="PROSITE" id="PS50885">
    <property type="entry name" value="HAMP"/>
    <property type="match status" value="1"/>
</dbReference>
<keyword evidence="6" id="KW-0808">Transferase</keyword>
<keyword evidence="7 15" id="KW-0812">Transmembrane</keyword>
<dbReference type="SUPFAM" id="SSF158472">
    <property type="entry name" value="HAMP domain-like"/>
    <property type="match status" value="1"/>
</dbReference>
<dbReference type="AlphaFoldDB" id="A0A4Y5YAE5"/>
<evidence type="ECO:0000313" key="19">
    <source>
        <dbReference type="Proteomes" id="UP000319809"/>
    </source>
</evidence>
<dbReference type="Gene3D" id="3.30.450.210">
    <property type="entry name" value="Two-component sensor protein CpxA, periplasmic domain"/>
    <property type="match status" value="1"/>
</dbReference>
<sequence>MLKNNPFNRLFFKLLLGFWLCSSLIIALVSLLPLLQQSHDRSPLPPSLERILKNVAEQIQEEPQLLENRNLQRLFPRRNQDEPRNKHEGGPLRLYLADAEGQVLNTKRISRGFRRFQLMAEEAEQPISHQFRDELIFGPYSFEVNGKAYQLFGRFPDNHPQPWFFFFSDNKLLTAALATLLSGLLCGLLAWYLSKPLRSLRQSANALAKGDLSSRVDVATVNRGDEMGQLAQAFNGMADAVQTMINNQQRLMGDISHELRTPLTRLQLALALGRKKGQQSKELDRIGYEALQLEALISELLTLSRVSLASHENKLMLELAESLSQVLDDAEFEAEQQGKNLQIDIPEALKLPQHPKTLSRAIENLLRNAIYYANSQITISAALVGKYILITVKDDGPGIDPKELEAIFKPFYRPDTARDRQSGGWGLGLAITQAAITLHQGSIVAENLISPTGQRQGLKLNISLPVS</sequence>
<dbReference type="Proteomes" id="UP000319809">
    <property type="component" value="Chromosome"/>
</dbReference>
<feature type="compositionally biased region" description="Basic and acidic residues" evidence="14">
    <location>
        <begin position="78"/>
        <end position="90"/>
    </location>
</feature>
<dbReference type="SMART" id="SM00387">
    <property type="entry name" value="HATPase_c"/>
    <property type="match status" value="1"/>
</dbReference>
<evidence type="ECO:0000256" key="2">
    <source>
        <dbReference type="ARBA" id="ARBA00004651"/>
    </source>
</evidence>
<evidence type="ECO:0000256" key="13">
    <source>
        <dbReference type="ARBA" id="ARBA00023136"/>
    </source>
</evidence>
<evidence type="ECO:0000313" key="18">
    <source>
        <dbReference type="EMBL" id="QDE29741.1"/>
    </source>
</evidence>
<feature type="region of interest" description="Disordered" evidence="14">
    <location>
        <begin position="70"/>
        <end position="90"/>
    </location>
</feature>
<comment type="catalytic activity">
    <reaction evidence="1">
        <text>ATP + protein L-histidine = ADP + protein N-phospho-L-histidine.</text>
        <dbReference type="EC" id="2.7.13.3"/>
    </reaction>
</comment>
<name>A0A4Y5YAE5_9GAMM</name>
<proteinExistence type="predicted"/>
<evidence type="ECO:0000256" key="11">
    <source>
        <dbReference type="ARBA" id="ARBA00022989"/>
    </source>
</evidence>
<dbReference type="InterPro" id="IPR038515">
    <property type="entry name" value="CpxA_peri_sf"/>
</dbReference>
<evidence type="ECO:0000256" key="5">
    <source>
        <dbReference type="ARBA" id="ARBA00022553"/>
    </source>
</evidence>
<dbReference type="InterPro" id="IPR036890">
    <property type="entry name" value="HATPase_C_sf"/>
</dbReference>